<keyword evidence="3" id="KW-1185">Reference proteome</keyword>
<dbReference type="PROSITE" id="PS50943">
    <property type="entry name" value="HTH_CROC1"/>
    <property type="match status" value="1"/>
</dbReference>
<dbReference type="Proteomes" id="UP001601444">
    <property type="component" value="Unassembled WGS sequence"/>
</dbReference>
<sequence length="146" mass="16243">MSAQQHQHDSGPDFAWRLNELFDRPTLPGRRPHTNRTVADAVTARGHRLSSPYLSQLRTGQRVNPSPRLVAALAAYFGVAPQYFYGLTGAHPVRADSTVVRRLRTPGLRSLLHHAQQLDADTLDVILQFSDSLRAAEELPAHPDVH</sequence>
<evidence type="ECO:0000313" key="2">
    <source>
        <dbReference type="EMBL" id="MFF0547121.1"/>
    </source>
</evidence>
<dbReference type="Gene3D" id="1.10.260.40">
    <property type="entry name" value="lambda repressor-like DNA-binding domains"/>
    <property type="match status" value="1"/>
</dbReference>
<dbReference type="EMBL" id="JBIAMX010000032">
    <property type="protein sequence ID" value="MFF0547121.1"/>
    <property type="molecule type" value="Genomic_DNA"/>
</dbReference>
<evidence type="ECO:0000259" key="1">
    <source>
        <dbReference type="PROSITE" id="PS50943"/>
    </source>
</evidence>
<reference evidence="2 3" key="1">
    <citation type="submission" date="2024-10" db="EMBL/GenBank/DDBJ databases">
        <title>The Natural Products Discovery Center: Release of the First 8490 Sequenced Strains for Exploring Actinobacteria Biosynthetic Diversity.</title>
        <authorList>
            <person name="Kalkreuter E."/>
            <person name="Kautsar S.A."/>
            <person name="Yang D."/>
            <person name="Bader C.D."/>
            <person name="Teijaro C.N."/>
            <person name="Fluegel L."/>
            <person name="Davis C.M."/>
            <person name="Simpson J.R."/>
            <person name="Lauterbach L."/>
            <person name="Steele A.D."/>
            <person name="Gui C."/>
            <person name="Meng S."/>
            <person name="Li G."/>
            <person name="Viehrig K."/>
            <person name="Ye F."/>
            <person name="Su P."/>
            <person name="Kiefer A.F."/>
            <person name="Nichols A."/>
            <person name="Cepeda A.J."/>
            <person name="Yan W."/>
            <person name="Fan B."/>
            <person name="Jiang Y."/>
            <person name="Adhikari A."/>
            <person name="Zheng C.-J."/>
            <person name="Schuster L."/>
            <person name="Cowan T.M."/>
            <person name="Smanski M.J."/>
            <person name="Chevrette M.G."/>
            <person name="De Carvalho L.P.S."/>
            <person name="Shen B."/>
        </authorList>
    </citation>
    <scope>NUCLEOTIDE SEQUENCE [LARGE SCALE GENOMIC DNA]</scope>
    <source>
        <strain evidence="2 3">NPDC004045</strain>
    </source>
</reference>
<dbReference type="InterPro" id="IPR010982">
    <property type="entry name" value="Lambda_DNA-bd_dom_sf"/>
</dbReference>
<proteinExistence type="predicted"/>
<accession>A0ABW6PXE6</accession>
<name>A0ABW6PXE6_9NOCA</name>
<protein>
    <submittedName>
        <fullName evidence="2">Transcriptional regulator</fullName>
    </submittedName>
</protein>
<organism evidence="2 3">
    <name type="scientific">Nocardia thailandica</name>
    <dbReference type="NCBI Taxonomy" id="257275"/>
    <lineage>
        <taxon>Bacteria</taxon>
        <taxon>Bacillati</taxon>
        <taxon>Actinomycetota</taxon>
        <taxon>Actinomycetes</taxon>
        <taxon>Mycobacteriales</taxon>
        <taxon>Nocardiaceae</taxon>
        <taxon>Nocardia</taxon>
    </lineage>
</organism>
<dbReference type="InterPro" id="IPR001387">
    <property type="entry name" value="Cro/C1-type_HTH"/>
</dbReference>
<evidence type="ECO:0000313" key="3">
    <source>
        <dbReference type="Proteomes" id="UP001601444"/>
    </source>
</evidence>
<dbReference type="RefSeq" id="WP_387703270.1">
    <property type="nucleotide sequence ID" value="NZ_JBIAMX010000032.1"/>
</dbReference>
<gene>
    <name evidence="2" type="ORF">ACFYTF_30225</name>
</gene>
<comment type="caution">
    <text evidence="2">The sequence shown here is derived from an EMBL/GenBank/DDBJ whole genome shotgun (WGS) entry which is preliminary data.</text>
</comment>
<feature type="domain" description="HTH cro/C1-type" evidence="1">
    <location>
        <begin position="49"/>
        <end position="84"/>
    </location>
</feature>
<dbReference type="CDD" id="cd00093">
    <property type="entry name" value="HTH_XRE"/>
    <property type="match status" value="1"/>
</dbReference>